<evidence type="ECO:0000256" key="3">
    <source>
        <dbReference type="ARBA" id="ARBA00022806"/>
    </source>
</evidence>
<evidence type="ECO:0000256" key="1">
    <source>
        <dbReference type="ARBA" id="ARBA00022741"/>
    </source>
</evidence>
<proteinExistence type="predicted"/>
<dbReference type="EMBL" id="QNRE01000019">
    <property type="protein sequence ID" value="RBO83088.1"/>
    <property type="molecule type" value="Genomic_DNA"/>
</dbReference>
<dbReference type="PROSITE" id="PS51198">
    <property type="entry name" value="UVRD_HELICASE_ATP_BIND"/>
    <property type="match status" value="1"/>
</dbReference>
<dbReference type="GO" id="GO:0043138">
    <property type="term" value="F:3'-5' DNA helicase activity"/>
    <property type="evidence" value="ECO:0007669"/>
    <property type="project" value="UniProtKB-EC"/>
</dbReference>
<dbReference type="PANTHER" id="PTHR11070:SF2">
    <property type="entry name" value="ATP-DEPENDENT DNA HELICASE SRS2"/>
    <property type="match status" value="1"/>
</dbReference>
<dbReference type="GO" id="GO:0003677">
    <property type="term" value="F:DNA binding"/>
    <property type="evidence" value="ECO:0007669"/>
    <property type="project" value="InterPro"/>
</dbReference>
<dbReference type="RefSeq" id="WP_067511522.1">
    <property type="nucleotide sequence ID" value="NZ_CP107943.1"/>
</dbReference>
<evidence type="ECO:0000259" key="10">
    <source>
        <dbReference type="PROSITE" id="PS51198"/>
    </source>
</evidence>
<accession>A0A366D1F0</accession>
<comment type="catalytic activity">
    <reaction evidence="6">
        <text>Couples ATP hydrolysis with the unwinding of duplex DNA by translocating in the 3'-5' direction.</text>
        <dbReference type="EC" id="5.6.2.4"/>
    </reaction>
</comment>
<dbReference type="OrthoDB" id="3196525at2"/>
<dbReference type="Pfam" id="PF13361">
    <property type="entry name" value="UvrD_C"/>
    <property type="match status" value="1"/>
</dbReference>
<evidence type="ECO:0000256" key="6">
    <source>
        <dbReference type="ARBA" id="ARBA00034617"/>
    </source>
</evidence>
<dbReference type="GO" id="GO:0005829">
    <property type="term" value="C:cytosol"/>
    <property type="evidence" value="ECO:0007669"/>
    <property type="project" value="TreeGrafter"/>
</dbReference>
<dbReference type="GO" id="GO:0016887">
    <property type="term" value="F:ATP hydrolysis activity"/>
    <property type="evidence" value="ECO:0007669"/>
    <property type="project" value="RHEA"/>
</dbReference>
<dbReference type="InterPro" id="IPR014016">
    <property type="entry name" value="UvrD-like_ATP-bd"/>
</dbReference>
<feature type="domain" description="UvrD-like helicase ATP-binding" evidence="10">
    <location>
        <begin position="8"/>
        <end position="276"/>
    </location>
</feature>
<feature type="binding site" evidence="9">
    <location>
        <begin position="29"/>
        <end position="36"/>
    </location>
    <ligand>
        <name>ATP</name>
        <dbReference type="ChEBI" id="CHEBI:30616"/>
    </ligand>
</feature>
<evidence type="ECO:0000256" key="8">
    <source>
        <dbReference type="ARBA" id="ARBA00048988"/>
    </source>
</evidence>
<keyword evidence="1 9" id="KW-0547">Nucleotide-binding</keyword>
<protein>
    <recommendedName>
        <fullName evidence="7">DNA 3'-5' helicase</fullName>
        <ecNumber evidence="7">5.6.2.4</ecNumber>
    </recommendedName>
</protein>
<keyword evidence="2 9" id="KW-0378">Hydrolase</keyword>
<evidence type="ECO:0000256" key="4">
    <source>
        <dbReference type="ARBA" id="ARBA00022840"/>
    </source>
</evidence>
<evidence type="ECO:0000256" key="9">
    <source>
        <dbReference type="PROSITE-ProRule" id="PRU00560"/>
    </source>
</evidence>
<dbReference type="STRING" id="1210090.GCA_001613185_04847"/>
<evidence type="ECO:0000256" key="7">
    <source>
        <dbReference type="ARBA" id="ARBA00034808"/>
    </source>
</evidence>
<dbReference type="EC" id="5.6.2.4" evidence="7"/>
<dbReference type="InterPro" id="IPR014017">
    <property type="entry name" value="DNA_helicase_UvrD-like_C"/>
</dbReference>
<dbReference type="GO" id="GO:0000725">
    <property type="term" value="P:recombinational repair"/>
    <property type="evidence" value="ECO:0007669"/>
    <property type="project" value="TreeGrafter"/>
</dbReference>
<evidence type="ECO:0000256" key="2">
    <source>
        <dbReference type="ARBA" id="ARBA00022801"/>
    </source>
</evidence>
<name>A0A366D1F0_9NOCA</name>
<dbReference type="GO" id="GO:0005524">
    <property type="term" value="F:ATP binding"/>
    <property type="evidence" value="ECO:0007669"/>
    <property type="project" value="UniProtKB-UniRule"/>
</dbReference>
<dbReference type="AlphaFoldDB" id="A0A366D1F0"/>
<keyword evidence="12" id="KW-1185">Reference proteome</keyword>
<dbReference type="SUPFAM" id="SSF52540">
    <property type="entry name" value="P-loop containing nucleoside triphosphate hydrolases"/>
    <property type="match status" value="1"/>
</dbReference>
<dbReference type="InterPro" id="IPR027417">
    <property type="entry name" value="P-loop_NTPase"/>
</dbReference>
<dbReference type="Gene3D" id="3.40.50.300">
    <property type="entry name" value="P-loop containing nucleotide triphosphate hydrolases"/>
    <property type="match status" value="2"/>
</dbReference>
<organism evidence="11 12">
    <name type="scientific">Nocardia puris</name>
    <dbReference type="NCBI Taxonomy" id="208602"/>
    <lineage>
        <taxon>Bacteria</taxon>
        <taxon>Bacillati</taxon>
        <taxon>Actinomycetota</taxon>
        <taxon>Actinomycetes</taxon>
        <taxon>Mycobacteriales</taxon>
        <taxon>Nocardiaceae</taxon>
        <taxon>Nocardia</taxon>
    </lineage>
</organism>
<reference evidence="11 12" key="1">
    <citation type="submission" date="2018-06" db="EMBL/GenBank/DDBJ databases">
        <title>Genomic Encyclopedia of Type Strains, Phase IV (KMG-IV): sequencing the most valuable type-strain genomes for metagenomic binning, comparative biology and taxonomic classification.</title>
        <authorList>
            <person name="Goeker M."/>
        </authorList>
    </citation>
    <scope>NUCLEOTIDE SEQUENCE [LARGE SCALE GENOMIC DNA]</scope>
    <source>
        <strain evidence="11 12">DSM 44599</strain>
    </source>
</reference>
<comment type="catalytic activity">
    <reaction evidence="8">
        <text>ATP + H2O = ADP + phosphate + H(+)</text>
        <dbReference type="Rhea" id="RHEA:13065"/>
        <dbReference type="ChEBI" id="CHEBI:15377"/>
        <dbReference type="ChEBI" id="CHEBI:15378"/>
        <dbReference type="ChEBI" id="CHEBI:30616"/>
        <dbReference type="ChEBI" id="CHEBI:43474"/>
        <dbReference type="ChEBI" id="CHEBI:456216"/>
        <dbReference type="EC" id="5.6.2.4"/>
    </reaction>
</comment>
<dbReference type="Proteomes" id="UP000252586">
    <property type="component" value="Unassembled WGS sequence"/>
</dbReference>
<dbReference type="Pfam" id="PF00580">
    <property type="entry name" value="UvrD-helicase"/>
    <property type="match status" value="1"/>
</dbReference>
<sequence>MRILPDVSPTPEQLTILLDPSPGVLVIRGAAGSGKTTTALLRLKHLCGFWLARRNRLRLQDPVRVLVLTYNRTLEGYVSELAHHQVQENVNLHLTVTTFGKFATDLVGTTPDVVETEQILGELIEPFGMPESFLRDEIQYLLGRFEPHRINEYLTTQRDGRGLSPRMETTTRRRLLDRVVYPYLDKKKTRHLRDWNDIALEAGKSSGMPWDVVIVDEAQDFSANQVRAILKHVADDHSITFVVDTAQRIYPRSFTWKEAGVIQPRSRSLKKNYRNTKQIAAFARGLVEGMAIGDDGALPDLRAANNSGPLPTVLVGKFSDQMKWSISNVVSIASLADESVVFLHPLGGGWFRYVKEQLERYSIPYVQLARSSKWPGGQETVALCTIHSAKGLEFDHVIILGLNQEVTPHGDGAGDAGLENLRRLLAMGIGRARKSVTVGFKQGSASTLIGILNPSTYRKIEL</sequence>
<dbReference type="InterPro" id="IPR000212">
    <property type="entry name" value="DNA_helicase_UvrD/REP"/>
</dbReference>
<evidence type="ECO:0000256" key="5">
    <source>
        <dbReference type="ARBA" id="ARBA00023235"/>
    </source>
</evidence>
<keyword evidence="5" id="KW-0413">Isomerase</keyword>
<dbReference type="PANTHER" id="PTHR11070">
    <property type="entry name" value="UVRD / RECB / PCRA DNA HELICASE FAMILY MEMBER"/>
    <property type="match status" value="1"/>
</dbReference>
<evidence type="ECO:0000313" key="12">
    <source>
        <dbReference type="Proteomes" id="UP000252586"/>
    </source>
</evidence>
<keyword evidence="4 9" id="KW-0067">ATP-binding</keyword>
<comment type="caution">
    <text evidence="11">The sequence shown here is derived from an EMBL/GenBank/DDBJ whole genome shotgun (WGS) entry which is preliminary data.</text>
</comment>
<gene>
    <name evidence="11" type="ORF">DFR74_11910</name>
</gene>
<keyword evidence="3 9" id="KW-0347">Helicase</keyword>
<evidence type="ECO:0000313" key="11">
    <source>
        <dbReference type="EMBL" id="RBO83088.1"/>
    </source>
</evidence>